<dbReference type="GO" id="GO:0005524">
    <property type="term" value="F:ATP binding"/>
    <property type="evidence" value="ECO:0007669"/>
    <property type="project" value="TreeGrafter"/>
</dbReference>
<comment type="catalytic activity">
    <reaction evidence="1">
        <text>beta-D-fructose 6-phosphate + ATP = beta-D-fructose 1,6-bisphosphate + ADP + H(+)</text>
        <dbReference type="Rhea" id="RHEA:16109"/>
        <dbReference type="ChEBI" id="CHEBI:15378"/>
        <dbReference type="ChEBI" id="CHEBI:30616"/>
        <dbReference type="ChEBI" id="CHEBI:32966"/>
        <dbReference type="ChEBI" id="CHEBI:57634"/>
        <dbReference type="ChEBI" id="CHEBI:456216"/>
        <dbReference type="EC" id="2.7.1.11"/>
    </reaction>
</comment>
<dbReference type="EMBL" id="JAVRJZ010000014">
    <property type="protein sequence ID" value="KAK2713703.1"/>
    <property type="molecule type" value="Genomic_DNA"/>
</dbReference>
<comment type="caution">
    <text evidence="2">The sequence shown here is derived from an EMBL/GenBank/DDBJ whole genome shotgun (WGS) entry which is preliminary data.</text>
</comment>
<dbReference type="InterPro" id="IPR035966">
    <property type="entry name" value="PKF_sf"/>
</dbReference>
<dbReference type="GO" id="GO:0070095">
    <property type="term" value="F:fructose-6-phosphate binding"/>
    <property type="evidence" value="ECO:0007669"/>
    <property type="project" value="TreeGrafter"/>
</dbReference>
<dbReference type="GO" id="GO:0030388">
    <property type="term" value="P:fructose 1,6-bisphosphate metabolic process"/>
    <property type="evidence" value="ECO:0007669"/>
    <property type="project" value="TreeGrafter"/>
</dbReference>
<evidence type="ECO:0000256" key="1">
    <source>
        <dbReference type="ARBA" id="ARBA00048070"/>
    </source>
</evidence>
<dbReference type="Proteomes" id="UP001187531">
    <property type="component" value="Unassembled WGS sequence"/>
</dbReference>
<dbReference type="SUPFAM" id="SSF53784">
    <property type="entry name" value="Phosphofructokinase"/>
    <property type="match status" value="1"/>
</dbReference>
<dbReference type="GO" id="GO:0048029">
    <property type="term" value="F:monosaccharide binding"/>
    <property type="evidence" value="ECO:0007669"/>
    <property type="project" value="TreeGrafter"/>
</dbReference>
<evidence type="ECO:0000313" key="2">
    <source>
        <dbReference type="EMBL" id="KAK2713703.1"/>
    </source>
</evidence>
<dbReference type="PANTHER" id="PTHR13697">
    <property type="entry name" value="PHOSPHOFRUCTOKINASE"/>
    <property type="match status" value="1"/>
</dbReference>
<dbReference type="SUPFAM" id="SSF57889">
    <property type="entry name" value="Cysteine-rich domain"/>
    <property type="match status" value="1"/>
</dbReference>
<keyword evidence="3" id="KW-1185">Reference proteome</keyword>
<evidence type="ECO:0000313" key="3">
    <source>
        <dbReference type="Proteomes" id="UP001187531"/>
    </source>
</evidence>
<dbReference type="GO" id="GO:0003872">
    <property type="term" value="F:6-phosphofructokinase activity"/>
    <property type="evidence" value="ECO:0007669"/>
    <property type="project" value="UniProtKB-EC"/>
</dbReference>
<dbReference type="GO" id="GO:0016208">
    <property type="term" value="F:AMP binding"/>
    <property type="evidence" value="ECO:0007669"/>
    <property type="project" value="TreeGrafter"/>
</dbReference>
<dbReference type="GO" id="GO:0005945">
    <property type="term" value="C:6-phosphofructokinase complex"/>
    <property type="evidence" value="ECO:0007669"/>
    <property type="project" value="TreeGrafter"/>
</dbReference>
<dbReference type="InterPro" id="IPR046349">
    <property type="entry name" value="C1-like_sf"/>
</dbReference>
<sequence>MLACAEELCDQAKKEKSEEVPDTLLVPASQHRLQETTFDELTPCDKCHKFLRGLLHQVLICQCHMQQGGSPSPFDRNMGTKMAAKAAEWLITKICECAQADGSLNASSHDTAVLLGIIKRNYCFSSVEDLQNDTDFVHRLPKQQWWLKLRSLLRILAKHDSAYVEEGLNVQTIEETGWSLAM</sequence>
<accession>A0AA88HR46</accession>
<proteinExistence type="predicted"/>
<dbReference type="GO" id="GO:0006002">
    <property type="term" value="P:fructose 6-phosphate metabolic process"/>
    <property type="evidence" value="ECO:0007669"/>
    <property type="project" value="TreeGrafter"/>
</dbReference>
<dbReference type="Gene3D" id="3.30.60.20">
    <property type="match status" value="1"/>
</dbReference>
<dbReference type="GO" id="GO:0042802">
    <property type="term" value="F:identical protein binding"/>
    <property type="evidence" value="ECO:0007669"/>
    <property type="project" value="TreeGrafter"/>
</dbReference>
<dbReference type="PANTHER" id="PTHR13697:SF4">
    <property type="entry name" value="ATP-DEPENDENT 6-PHOSPHOFRUCTOKINASE"/>
    <property type="match status" value="1"/>
</dbReference>
<protein>
    <submittedName>
        <fullName evidence="2">Uncharacterized protein</fullName>
    </submittedName>
</protein>
<reference evidence="2" key="1">
    <citation type="submission" date="2023-07" db="EMBL/GenBank/DDBJ databases">
        <title>Chromosome-level genome assembly of Artemia franciscana.</title>
        <authorList>
            <person name="Jo E."/>
        </authorList>
    </citation>
    <scope>NUCLEOTIDE SEQUENCE</scope>
    <source>
        <tissue evidence="2">Whole body</tissue>
    </source>
</reference>
<gene>
    <name evidence="2" type="ORF">QYM36_009546</name>
</gene>
<dbReference type="GO" id="GO:0061621">
    <property type="term" value="P:canonical glycolysis"/>
    <property type="evidence" value="ECO:0007669"/>
    <property type="project" value="TreeGrafter"/>
</dbReference>
<dbReference type="AlphaFoldDB" id="A0AA88HR46"/>
<dbReference type="Gene3D" id="3.40.50.450">
    <property type="match status" value="1"/>
</dbReference>
<organism evidence="2 3">
    <name type="scientific">Artemia franciscana</name>
    <name type="common">Brine shrimp</name>
    <name type="synonym">Artemia sanfranciscana</name>
    <dbReference type="NCBI Taxonomy" id="6661"/>
    <lineage>
        <taxon>Eukaryota</taxon>
        <taxon>Metazoa</taxon>
        <taxon>Ecdysozoa</taxon>
        <taxon>Arthropoda</taxon>
        <taxon>Crustacea</taxon>
        <taxon>Branchiopoda</taxon>
        <taxon>Anostraca</taxon>
        <taxon>Artemiidae</taxon>
        <taxon>Artemia</taxon>
    </lineage>
</organism>
<name>A0AA88HR46_ARTSF</name>